<dbReference type="AlphaFoldDB" id="A0A8H3QLC7"/>
<gene>
    <name evidence="1" type="ORF">RCL2_000805200</name>
</gene>
<proteinExistence type="predicted"/>
<organism evidence="1 2">
    <name type="scientific">Rhizophagus clarus</name>
    <dbReference type="NCBI Taxonomy" id="94130"/>
    <lineage>
        <taxon>Eukaryota</taxon>
        <taxon>Fungi</taxon>
        <taxon>Fungi incertae sedis</taxon>
        <taxon>Mucoromycota</taxon>
        <taxon>Glomeromycotina</taxon>
        <taxon>Glomeromycetes</taxon>
        <taxon>Glomerales</taxon>
        <taxon>Glomeraceae</taxon>
        <taxon>Rhizophagus</taxon>
    </lineage>
</organism>
<comment type="caution">
    <text evidence="1">The sequence shown here is derived from an EMBL/GenBank/DDBJ whole genome shotgun (WGS) entry which is preliminary data.</text>
</comment>
<evidence type="ECO:0000313" key="1">
    <source>
        <dbReference type="EMBL" id="GES80794.1"/>
    </source>
</evidence>
<dbReference type="Proteomes" id="UP000615446">
    <property type="component" value="Unassembled WGS sequence"/>
</dbReference>
<accession>A0A8H3QLC7</accession>
<name>A0A8H3QLC7_9GLOM</name>
<protein>
    <submittedName>
        <fullName evidence="1">Uncharacterized protein</fullName>
    </submittedName>
</protein>
<sequence>MYITSRKKKFNDDNDLKNFEREIIDWSNDFVAQFFPSGLQLPKFHMSWTACMLEIQAKALQQLMLDKQKGAKCLIHFNRDLASKKNFDHEKFIKLFKNCDQPIIEAAHTQANREVNQLKLIIRAICDLGRRLDERLLIIAEIYDNFSVF</sequence>
<dbReference type="EMBL" id="BLAL01000053">
    <property type="protein sequence ID" value="GES80794.1"/>
    <property type="molecule type" value="Genomic_DNA"/>
</dbReference>
<evidence type="ECO:0000313" key="2">
    <source>
        <dbReference type="Proteomes" id="UP000615446"/>
    </source>
</evidence>
<reference evidence="1" key="1">
    <citation type="submission" date="2019-10" db="EMBL/GenBank/DDBJ databases">
        <title>Conservation and host-specific expression of non-tandemly repeated heterogenous ribosome RNA gene in arbuscular mycorrhizal fungi.</title>
        <authorList>
            <person name="Maeda T."/>
            <person name="Kobayashi Y."/>
            <person name="Nakagawa T."/>
            <person name="Ezawa T."/>
            <person name="Yamaguchi K."/>
            <person name="Bino T."/>
            <person name="Nishimoto Y."/>
            <person name="Shigenobu S."/>
            <person name="Kawaguchi M."/>
        </authorList>
    </citation>
    <scope>NUCLEOTIDE SEQUENCE</scope>
    <source>
        <strain evidence="1">HR1</strain>
    </source>
</reference>